<accession>A0A8E7EJ58</accession>
<evidence type="ECO:0000313" key="4">
    <source>
        <dbReference type="Proteomes" id="UP000680656"/>
    </source>
</evidence>
<dbReference type="PANTHER" id="PTHR43228">
    <property type="entry name" value="TWO-COMPONENT RESPONSE REGULATOR"/>
    <property type="match status" value="1"/>
</dbReference>
<protein>
    <submittedName>
        <fullName evidence="3">Response regulator</fullName>
    </submittedName>
</protein>
<dbReference type="Proteomes" id="UP000680656">
    <property type="component" value="Chromosome"/>
</dbReference>
<dbReference type="PROSITE" id="PS50110">
    <property type="entry name" value="RESPONSE_REGULATORY"/>
    <property type="match status" value="1"/>
</dbReference>
<dbReference type="SUPFAM" id="SSF55785">
    <property type="entry name" value="PYP-like sensor domain (PAS domain)"/>
    <property type="match status" value="1"/>
</dbReference>
<keyword evidence="4" id="KW-1185">Reference proteome</keyword>
<feature type="domain" description="Response regulatory" evidence="2">
    <location>
        <begin position="6"/>
        <end position="121"/>
    </location>
</feature>
<reference evidence="3 4" key="1">
    <citation type="submission" date="2021-05" db="EMBL/GenBank/DDBJ databases">
        <title>A novel Methanospirillum isolate from a pyrite-forming mixed culture.</title>
        <authorList>
            <person name="Bunk B."/>
            <person name="Sproer C."/>
            <person name="Spring S."/>
            <person name="Pester M."/>
        </authorList>
    </citation>
    <scope>NUCLEOTIDE SEQUENCE [LARGE SCALE GENOMIC DNA]</scope>
    <source>
        <strain evidence="3 4">J.3.6.1-F.2.7.3</strain>
    </source>
</reference>
<dbReference type="GeneID" id="65097977"/>
<name>A0A8E7EJ58_9EURY</name>
<gene>
    <name evidence="3" type="ORF">KHC33_12295</name>
</gene>
<dbReference type="KEGG" id="mrtj:KHC33_12295"/>
<evidence type="ECO:0000313" key="3">
    <source>
        <dbReference type="EMBL" id="QVV88110.1"/>
    </source>
</evidence>
<dbReference type="SUPFAM" id="SSF52172">
    <property type="entry name" value="CheY-like"/>
    <property type="match status" value="1"/>
</dbReference>
<keyword evidence="1" id="KW-0597">Phosphoprotein</keyword>
<dbReference type="InterPro" id="IPR001789">
    <property type="entry name" value="Sig_transdc_resp-reg_receiver"/>
</dbReference>
<dbReference type="AlphaFoldDB" id="A0A8E7EJ58"/>
<dbReference type="InterPro" id="IPR011006">
    <property type="entry name" value="CheY-like_superfamily"/>
</dbReference>
<dbReference type="Pfam" id="PF00072">
    <property type="entry name" value="Response_reg"/>
    <property type="match status" value="1"/>
</dbReference>
<dbReference type="RefSeq" id="WP_214418927.1">
    <property type="nucleotide sequence ID" value="NZ_CP075546.1"/>
</dbReference>
<evidence type="ECO:0000259" key="2">
    <source>
        <dbReference type="PROSITE" id="PS50110"/>
    </source>
</evidence>
<dbReference type="PANTHER" id="PTHR43228:SF6">
    <property type="entry name" value="RESPONSE REGULATOR RECEIVER"/>
    <property type="match status" value="1"/>
</dbReference>
<dbReference type="InterPro" id="IPR035965">
    <property type="entry name" value="PAS-like_dom_sf"/>
</dbReference>
<organism evidence="3 4">
    <name type="scientific">Methanospirillum purgamenti</name>
    <dbReference type="NCBI Taxonomy" id="2834276"/>
    <lineage>
        <taxon>Archaea</taxon>
        <taxon>Methanobacteriati</taxon>
        <taxon>Methanobacteriota</taxon>
        <taxon>Stenosarchaea group</taxon>
        <taxon>Methanomicrobia</taxon>
        <taxon>Methanomicrobiales</taxon>
        <taxon>Methanospirillaceae</taxon>
        <taxon>Methanospirillum</taxon>
    </lineage>
</organism>
<dbReference type="InterPro" id="IPR052048">
    <property type="entry name" value="ST_Response_Regulator"/>
</dbReference>
<dbReference type="EMBL" id="CP075546">
    <property type="protein sequence ID" value="QVV88110.1"/>
    <property type="molecule type" value="Genomic_DNA"/>
</dbReference>
<dbReference type="GO" id="GO:0000160">
    <property type="term" value="P:phosphorelay signal transduction system"/>
    <property type="evidence" value="ECO:0007669"/>
    <property type="project" value="InterPro"/>
</dbReference>
<sequence>MEHTHRILIVEDEMVISMELAGTLRRLGYDIAGQVTRGEDAIEQAGLQKPSLILMDIRLQGEIDGIEAADTIRNLYDIPVVFLTAHSDENTLQRAIAAQPSGYLMKPFRDRELYSTIELSLHKHALRKKILPHFFILDRISSLPDSLPCLIISSDGMISGATDAAATLLGTTTGSLIQTRFDSLFASPPVFEPVVMPEAVKMKREDGTVIPITMSLGYITNTDGTLSGCLVVLTQRDDYV</sequence>
<dbReference type="Gene3D" id="3.40.50.2300">
    <property type="match status" value="1"/>
</dbReference>
<proteinExistence type="predicted"/>
<dbReference type="SMART" id="SM00448">
    <property type="entry name" value="REC"/>
    <property type="match status" value="1"/>
</dbReference>
<feature type="modified residue" description="4-aspartylphosphate" evidence="1">
    <location>
        <position position="56"/>
    </location>
</feature>
<dbReference type="CDD" id="cd17534">
    <property type="entry name" value="REC_DC-like"/>
    <property type="match status" value="1"/>
</dbReference>
<evidence type="ECO:0000256" key="1">
    <source>
        <dbReference type="PROSITE-ProRule" id="PRU00169"/>
    </source>
</evidence>